<evidence type="ECO:0000256" key="3">
    <source>
        <dbReference type="ARBA" id="ARBA00023157"/>
    </source>
</evidence>
<dbReference type="PROSITE" id="PS51352">
    <property type="entry name" value="THIOREDOXIN_2"/>
    <property type="match status" value="1"/>
</dbReference>
<gene>
    <name evidence="5" type="ORF">AYR53_02485</name>
</gene>
<dbReference type="InterPro" id="IPR013766">
    <property type="entry name" value="Thioredoxin_domain"/>
</dbReference>
<evidence type="ECO:0000256" key="4">
    <source>
        <dbReference type="ARBA" id="ARBA00023284"/>
    </source>
</evidence>
<dbReference type="STRING" id="375175.AYR53_02485"/>
<reference evidence="5 6" key="1">
    <citation type="submission" date="2016-03" db="EMBL/GenBank/DDBJ databases">
        <title>Pediococcus and Lactobacillus from brewery environment - whole genome sequencing and assembly.</title>
        <authorList>
            <person name="Behr J."/>
            <person name="Geissler A.J."/>
            <person name="Vogel R.F."/>
        </authorList>
    </citation>
    <scope>NUCLEOTIDE SEQUENCE [LARGE SCALE GENOMIC DNA]</scope>
    <source>
        <strain evidence="5 6">TMW 1.1989</strain>
    </source>
</reference>
<dbReference type="GeneID" id="42981103"/>
<name>A0A192H0G4_9LACO</name>
<dbReference type="GO" id="GO:0008379">
    <property type="term" value="F:thioredoxin peroxidase activity"/>
    <property type="evidence" value="ECO:0007669"/>
    <property type="project" value="InterPro"/>
</dbReference>
<evidence type="ECO:0000256" key="1">
    <source>
        <dbReference type="ARBA" id="ARBA00022559"/>
    </source>
</evidence>
<keyword evidence="1" id="KW-0560">Oxidoreductase</keyword>
<keyword evidence="3" id="KW-1015">Disulfide bond</keyword>
<keyword evidence="6" id="KW-1185">Reference proteome</keyword>
<protein>
    <submittedName>
        <fullName evidence="5">2-Cys peroxiredoxin</fullName>
    </submittedName>
</protein>
<keyword evidence="1" id="KW-0575">Peroxidase</keyword>
<evidence type="ECO:0000313" key="5">
    <source>
        <dbReference type="EMBL" id="ANK61732.1"/>
    </source>
</evidence>
<dbReference type="CDD" id="cd03014">
    <property type="entry name" value="PRX_Atyp2cys"/>
    <property type="match status" value="1"/>
</dbReference>
<dbReference type="RefSeq" id="WP_068226009.1">
    <property type="nucleotide sequence ID" value="NZ_CP014623.1"/>
</dbReference>
<dbReference type="Gene3D" id="3.40.30.10">
    <property type="entry name" value="Glutaredoxin"/>
    <property type="match status" value="1"/>
</dbReference>
<dbReference type="PANTHER" id="PTHR43110:SF1">
    <property type="entry name" value="THIOL PEROXIDASE"/>
    <property type="match status" value="1"/>
</dbReference>
<dbReference type="InterPro" id="IPR000866">
    <property type="entry name" value="AhpC/TSA"/>
</dbReference>
<dbReference type="InterPro" id="IPR036249">
    <property type="entry name" value="Thioredoxin-like_sf"/>
</dbReference>
<dbReference type="OrthoDB" id="9781543at2"/>
<dbReference type="NCBIfam" id="NF001808">
    <property type="entry name" value="PRK00522.1"/>
    <property type="match status" value="1"/>
</dbReference>
<sequence length="161" mass="17581">MEITRHGNTLLTNGQPPKIGAKLPTFVVQDKNNRTVTNTDLTGQTTLISIVPDINTRVCSIQTKHFNADADKIPNIRFVTVSTNTPAQQATWCAAAGVTRMEMLADEKHVLGDAFGIYVASNNTLARSIFIIDAAGTIQYSEIVTEQTNEPNYQAALDFLN</sequence>
<accession>A0A192H0G4</accession>
<dbReference type="InterPro" id="IPR002065">
    <property type="entry name" value="TPX"/>
</dbReference>
<dbReference type="InterPro" id="IPR050455">
    <property type="entry name" value="Tpx_Peroxidase_subfamily"/>
</dbReference>
<dbReference type="SUPFAM" id="SSF52833">
    <property type="entry name" value="Thioredoxin-like"/>
    <property type="match status" value="1"/>
</dbReference>
<evidence type="ECO:0000313" key="6">
    <source>
        <dbReference type="Proteomes" id="UP000078582"/>
    </source>
</evidence>
<organism evidence="5 6">
    <name type="scientific">Loigolactobacillus backii</name>
    <dbReference type="NCBI Taxonomy" id="375175"/>
    <lineage>
        <taxon>Bacteria</taxon>
        <taxon>Bacillati</taxon>
        <taxon>Bacillota</taxon>
        <taxon>Bacilli</taxon>
        <taxon>Lactobacillales</taxon>
        <taxon>Lactobacillaceae</taxon>
        <taxon>Loigolactobacillus</taxon>
    </lineage>
</organism>
<keyword evidence="4" id="KW-0676">Redox-active center</keyword>
<keyword evidence="2" id="KW-0049">Antioxidant</keyword>
<dbReference type="AlphaFoldDB" id="A0A192H0G4"/>
<dbReference type="Proteomes" id="UP000078582">
    <property type="component" value="Chromosome"/>
</dbReference>
<proteinExistence type="predicted"/>
<dbReference type="KEGG" id="lbt:AYR52_10845"/>
<dbReference type="EMBL" id="CP014873">
    <property type="protein sequence ID" value="ANK61732.1"/>
    <property type="molecule type" value="Genomic_DNA"/>
</dbReference>
<dbReference type="Pfam" id="PF00578">
    <property type="entry name" value="AhpC-TSA"/>
    <property type="match status" value="1"/>
</dbReference>
<dbReference type="PANTHER" id="PTHR43110">
    <property type="entry name" value="THIOL PEROXIDASE"/>
    <property type="match status" value="1"/>
</dbReference>
<evidence type="ECO:0000256" key="2">
    <source>
        <dbReference type="ARBA" id="ARBA00022862"/>
    </source>
</evidence>